<keyword evidence="1" id="KW-0378">Hydrolase</keyword>
<dbReference type="CDD" id="cd00229">
    <property type="entry name" value="SGNH_hydrolase"/>
    <property type="match status" value="1"/>
</dbReference>
<reference evidence="1" key="1">
    <citation type="submission" date="2011-11" db="EMBL/GenBank/DDBJ databases">
        <title>Improved High-Quality Draft sequence of Desulfovibrio sp. U5L.</title>
        <authorList>
            <consortium name="US DOE Joint Genome Institute"/>
            <person name="Lucas S."/>
            <person name="Han J."/>
            <person name="Lapidus A."/>
            <person name="Cheng J.-F."/>
            <person name="Goodwin L."/>
            <person name="Pitluck S."/>
            <person name="Peters L."/>
            <person name="Ovchinnikova G."/>
            <person name="Held B."/>
            <person name="Detter J.C."/>
            <person name="Han C."/>
            <person name="Tapia R."/>
            <person name="Land M."/>
            <person name="Hauser L."/>
            <person name="Kyrpides N."/>
            <person name="Ivanova N."/>
            <person name="Pagani I."/>
            <person name="Gabster J."/>
            <person name="Walker C."/>
            <person name="Stolyar S."/>
            <person name="Stahl D."/>
            <person name="Arkin A."/>
            <person name="Dehal P."/>
            <person name="Hazen T."/>
            <person name="Woyke T."/>
        </authorList>
    </citation>
    <scope>NUCLEOTIDE SEQUENCE [LARGE SCALE GENOMIC DNA]</scope>
    <source>
        <strain evidence="1">U5L</strain>
    </source>
</reference>
<proteinExistence type="predicted"/>
<sequence>MKKLYVASFFIVIFFTFLVLEVGTRAYFCLQPGGKAGDFFSSNGGTYCSLPFSEYDPELGWKTSSNYRANVFFRDENDNFKTTQYTTYDFGFRKFGNIESNKPKVFIVGDSFTHAINVDDSKTYYSKLDEICEVFVYGASGYGAYQEYLILKKYVDLIRPDIIIIQFCGNDVSDGYLPLERLSLYNNQGQIRPYIGVDSSPYMAIPARNYFEKTLLFGNIVTKYSRFIFSLYQQLSRLSLEYMKLTNNYFESSTPSSKINMLKQEGYASVSNAYSLIKMLKKCKLAVITTQDDLNLKKYCDAQGIELIDSHIKVFKEMLDNGKKVYGPDNYHWNDLGHEIVHQAVSGYIQKQISSEVPIHP</sequence>
<gene>
    <name evidence="1" type="ORF">DesU5LDRAFT_2787</name>
</gene>
<accession>I2Q3S6</accession>
<organism evidence="1">
    <name type="scientific">Desulfovibrio sp. U5L</name>
    <dbReference type="NCBI Taxonomy" id="596152"/>
    <lineage>
        <taxon>Bacteria</taxon>
        <taxon>Pseudomonadati</taxon>
        <taxon>Thermodesulfobacteriota</taxon>
        <taxon>Desulfovibrionia</taxon>
        <taxon>Desulfovibrionales</taxon>
        <taxon>Desulfovibrionaceae</taxon>
        <taxon>Desulfovibrio</taxon>
    </lineage>
</organism>
<dbReference type="SUPFAM" id="SSF52266">
    <property type="entry name" value="SGNH hydrolase"/>
    <property type="match status" value="1"/>
</dbReference>
<dbReference type="InterPro" id="IPR001087">
    <property type="entry name" value="GDSL"/>
</dbReference>
<dbReference type="eggNOG" id="COG2755">
    <property type="taxonomic scope" value="Bacteria"/>
</dbReference>
<protein>
    <submittedName>
        <fullName evidence="1">GDSL-like Lipase/Acylhydrolase</fullName>
    </submittedName>
</protein>
<evidence type="ECO:0000313" key="1">
    <source>
        <dbReference type="EMBL" id="EIG54432.1"/>
    </source>
</evidence>
<dbReference type="Pfam" id="PF00657">
    <property type="entry name" value="Lipase_GDSL"/>
    <property type="match status" value="1"/>
</dbReference>
<dbReference type="AlphaFoldDB" id="I2Q3S6"/>
<dbReference type="Gene3D" id="3.40.50.1110">
    <property type="entry name" value="SGNH hydrolase"/>
    <property type="match status" value="1"/>
</dbReference>
<dbReference type="HOGENOM" id="CLU_766689_0_0_7"/>
<name>I2Q3S6_9BACT</name>
<dbReference type="InterPro" id="IPR036514">
    <property type="entry name" value="SGNH_hydro_sf"/>
</dbReference>
<dbReference type="GO" id="GO:0016788">
    <property type="term" value="F:hydrolase activity, acting on ester bonds"/>
    <property type="evidence" value="ECO:0007669"/>
    <property type="project" value="InterPro"/>
</dbReference>
<dbReference type="EMBL" id="JH600068">
    <property type="protein sequence ID" value="EIG54432.1"/>
    <property type="molecule type" value="Genomic_DNA"/>
</dbReference>
<dbReference type="STRING" id="596152.DesU5LDRAFT_2787"/>
<dbReference type="OrthoDB" id="5446411at2"/>